<evidence type="ECO:0000313" key="9">
    <source>
        <dbReference type="EMBL" id="SVA79502.1"/>
    </source>
</evidence>
<evidence type="ECO:0008006" key="10">
    <source>
        <dbReference type="Google" id="ProtNLM"/>
    </source>
</evidence>
<evidence type="ECO:0000256" key="4">
    <source>
        <dbReference type="ARBA" id="ARBA00023015"/>
    </source>
</evidence>
<dbReference type="GO" id="GO:0034618">
    <property type="term" value="F:arginine binding"/>
    <property type="evidence" value="ECO:0007669"/>
    <property type="project" value="InterPro"/>
</dbReference>
<evidence type="ECO:0000256" key="5">
    <source>
        <dbReference type="ARBA" id="ARBA00023125"/>
    </source>
</evidence>
<evidence type="ECO:0000256" key="6">
    <source>
        <dbReference type="ARBA" id="ARBA00023163"/>
    </source>
</evidence>
<dbReference type="Pfam" id="PF02863">
    <property type="entry name" value="Arg_repressor_C"/>
    <property type="match status" value="1"/>
</dbReference>
<dbReference type="GO" id="GO:0005737">
    <property type="term" value="C:cytoplasm"/>
    <property type="evidence" value="ECO:0007669"/>
    <property type="project" value="UniProtKB-SubCell"/>
</dbReference>
<comment type="similarity">
    <text evidence="2">Belongs to the ArgR family.</text>
</comment>
<dbReference type="EMBL" id="UINC01018855">
    <property type="protein sequence ID" value="SVA79502.1"/>
    <property type="molecule type" value="Genomic_DNA"/>
</dbReference>
<dbReference type="InterPro" id="IPR036251">
    <property type="entry name" value="Arg_repress_C_sf"/>
</dbReference>
<dbReference type="AlphaFoldDB" id="A0A381YS91"/>
<evidence type="ECO:0000256" key="3">
    <source>
        <dbReference type="ARBA" id="ARBA00022490"/>
    </source>
</evidence>
<dbReference type="GO" id="GO:0006525">
    <property type="term" value="P:arginine metabolic process"/>
    <property type="evidence" value="ECO:0007669"/>
    <property type="project" value="InterPro"/>
</dbReference>
<evidence type="ECO:0000256" key="2">
    <source>
        <dbReference type="ARBA" id="ARBA00008316"/>
    </source>
</evidence>
<evidence type="ECO:0000256" key="1">
    <source>
        <dbReference type="ARBA" id="ARBA00004496"/>
    </source>
</evidence>
<reference evidence="9" key="1">
    <citation type="submission" date="2018-05" db="EMBL/GenBank/DDBJ databases">
        <authorList>
            <person name="Lanie J.A."/>
            <person name="Ng W.-L."/>
            <person name="Kazmierczak K.M."/>
            <person name="Andrzejewski T.M."/>
            <person name="Davidsen T.M."/>
            <person name="Wayne K.J."/>
            <person name="Tettelin H."/>
            <person name="Glass J.I."/>
            <person name="Rusch D."/>
            <person name="Podicherti R."/>
            <person name="Tsui H.-C.T."/>
            <person name="Winkler M.E."/>
        </authorList>
    </citation>
    <scope>NUCLEOTIDE SEQUENCE</scope>
</reference>
<name>A0A381YS91_9ZZZZ</name>
<dbReference type="Gene3D" id="1.10.10.10">
    <property type="entry name" value="Winged helix-like DNA-binding domain superfamily/Winged helix DNA-binding domain"/>
    <property type="match status" value="1"/>
</dbReference>
<accession>A0A381YS91</accession>
<comment type="subcellular location">
    <subcellularLocation>
        <location evidence="1">Cytoplasm</location>
    </subcellularLocation>
</comment>
<dbReference type="GO" id="GO:0003700">
    <property type="term" value="F:DNA-binding transcription factor activity"/>
    <property type="evidence" value="ECO:0007669"/>
    <property type="project" value="InterPro"/>
</dbReference>
<dbReference type="Pfam" id="PF01316">
    <property type="entry name" value="Arg_repressor"/>
    <property type="match status" value="1"/>
</dbReference>
<dbReference type="InterPro" id="IPR020900">
    <property type="entry name" value="Arg_repress_DNA-bd"/>
</dbReference>
<gene>
    <name evidence="9" type="ORF">METZ01_LOCUS132356</name>
</gene>
<dbReference type="InterPro" id="IPR020899">
    <property type="entry name" value="Arg_repress_C"/>
</dbReference>
<dbReference type="GO" id="GO:0003677">
    <property type="term" value="F:DNA binding"/>
    <property type="evidence" value="ECO:0007669"/>
    <property type="project" value="UniProtKB-KW"/>
</dbReference>
<sequence>MPTAIAHQSARRRAISKLLELSPVSRQSELVRLLQTEGFDATQSSVSRDLRELGAIKLTSGYSLPEPHRTDNESELGLVVEFVRDVRPAGANITVITTAVGAAQRVAVTLDRMGWPEIVGTLSGDDTIFVATVGLAQQRRLGARLRSTLKEVDMR</sequence>
<dbReference type="SUPFAM" id="SSF55252">
    <property type="entry name" value="C-terminal domain of arginine repressor"/>
    <property type="match status" value="1"/>
</dbReference>
<dbReference type="Gene3D" id="3.30.1360.40">
    <property type="match status" value="1"/>
</dbReference>
<evidence type="ECO:0000259" key="7">
    <source>
        <dbReference type="Pfam" id="PF01316"/>
    </source>
</evidence>
<dbReference type="PRINTS" id="PR01467">
    <property type="entry name" value="ARGREPRESSOR"/>
</dbReference>
<dbReference type="PANTHER" id="PTHR34471">
    <property type="entry name" value="ARGININE REPRESSOR"/>
    <property type="match status" value="1"/>
</dbReference>
<dbReference type="InterPro" id="IPR001669">
    <property type="entry name" value="Arg_repress"/>
</dbReference>
<protein>
    <recommendedName>
        <fullName evidence="10">Arginine repressor</fullName>
    </recommendedName>
</protein>
<keyword evidence="5" id="KW-0238">DNA-binding</keyword>
<evidence type="ECO:0000259" key="8">
    <source>
        <dbReference type="Pfam" id="PF02863"/>
    </source>
</evidence>
<dbReference type="PANTHER" id="PTHR34471:SF1">
    <property type="entry name" value="ARGININE REPRESSOR"/>
    <property type="match status" value="1"/>
</dbReference>
<feature type="domain" description="Arginine repressor DNA-binding" evidence="7">
    <location>
        <begin position="7"/>
        <end position="59"/>
    </location>
</feature>
<dbReference type="SUPFAM" id="SSF46785">
    <property type="entry name" value="Winged helix' DNA-binding domain"/>
    <property type="match status" value="1"/>
</dbReference>
<keyword evidence="4" id="KW-0805">Transcription regulation</keyword>
<dbReference type="InterPro" id="IPR036388">
    <property type="entry name" value="WH-like_DNA-bd_sf"/>
</dbReference>
<dbReference type="HAMAP" id="MF_00173">
    <property type="entry name" value="Arg_repressor"/>
    <property type="match status" value="1"/>
</dbReference>
<proteinExistence type="inferred from homology"/>
<feature type="domain" description="Arginine repressor C-terminal" evidence="8">
    <location>
        <begin position="91"/>
        <end position="134"/>
    </location>
</feature>
<keyword evidence="6" id="KW-0804">Transcription</keyword>
<dbReference type="InterPro" id="IPR036390">
    <property type="entry name" value="WH_DNA-bd_sf"/>
</dbReference>
<dbReference type="GO" id="GO:0051259">
    <property type="term" value="P:protein complex oligomerization"/>
    <property type="evidence" value="ECO:0007669"/>
    <property type="project" value="InterPro"/>
</dbReference>
<keyword evidence="3" id="KW-0963">Cytoplasm</keyword>
<organism evidence="9">
    <name type="scientific">marine metagenome</name>
    <dbReference type="NCBI Taxonomy" id="408172"/>
    <lineage>
        <taxon>unclassified sequences</taxon>
        <taxon>metagenomes</taxon>
        <taxon>ecological metagenomes</taxon>
    </lineage>
</organism>